<gene>
    <name evidence="2" type="ORF">F5878DRAFT_351712</name>
</gene>
<sequence length="344" mass="37724">MSGKLSRNLVGGVGHSVPKYAINETCSFSFLKSSKMGPSPSLSVIKSENAKISFQYTPVAVFVGGTSGVGRALAEAFARYTKGNTCIIIVGRNRVAAESIIASLPRAGPSVKHEFISCDVSLFKNVRQATSVILAKYAKINFLVLTTGVLEFARETTEDGIDRTMGLFYYSRWMFIHELIPALVRARTDNEDAKVLSVASAGLGGKINLANLWLKNTSYVSFLQSISTYNDLMVDGFAFHYPSITFIHCNPGWVRTPLGSGSSSLLFRIWSFLVNSPWSPLSYFPYSPEDCAENQLYGMLFTASKPSAWRIGQRGNDLGKQGYCGDEVARDVLWEHTLEVTGSK</sequence>
<keyword evidence="3" id="KW-1185">Reference proteome</keyword>
<comment type="caution">
    <text evidence="2">The sequence shown here is derived from an EMBL/GenBank/DDBJ whole genome shotgun (WGS) entry which is preliminary data.</text>
</comment>
<dbReference type="InterPro" id="IPR052228">
    <property type="entry name" value="Sec_Metab_Biosynth_Oxidored"/>
</dbReference>
<dbReference type="Gene3D" id="3.40.50.720">
    <property type="entry name" value="NAD(P)-binding Rossmann-like Domain"/>
    <property type="match status" value="1"/>
</dbReference>
<keyword evidence="1" id="KW-0560">Oxidoreductase</keyword>
<organism evidence="2 3">
    <name type="scientific">Lentinula raphanica</name>
    <dbReference type="NCBI Taxonomy" id="153919"/>
    <lineage>
        <taxon>Eukaryota</taxon>
        <taxon>Fungi</taxon>
        <taxon>Dikarya</taxon>
        <taxon>Basidiomycota</taxon>
        <taxon>Agaricomycotina</taxon>
        <taxon>Agaricomycetes</taxon>
        <taxon>Agaricomycetidae</taxon>
        <taxon>Agaricales</taxon>
        <taxon>Marasmiineae</taxon>
        <taxon>Omphalotaceae</taxon>
        <taxon>Lentinula</taxon>
    </lineage>
</organism>
<reference evidence="2" key="1">
    <citation type="submission" date="2022-08" db="EMBL/GenBank/DDBJ databases">
        <authorList>
            <consortium name="DOE Joint Genome Institute"/>
            <person name="Min B."/>
            <person name="Riley R."/>
            <person name="Sierra-Patev S."/>
            <person name="Naranjo-Ortiz M."/>
            <person name="Looney B."/>
            <person name="Konkel Z."/>
            <person name="Slot J.C."/>
            <person name="Sakamoto Y."/>
            <person name="Steenwyk J.L."/>
            <person name="Rokas A."/>
            <person name="Carro J."/>
            <person name="Camarero S."/>
            <person name="Ferreira P."/>
            <person name="Molpeceres G."/>
            <person name="Ruiz-Duenas F.J."/>
            <person name="Serrano A."/>
            <person name="Henrissat B."/>
            <person name="Drula E."/>
            <person name="Hughes K.W."/>
            <person name="Mata J.L."/>
            <person name="Ishikawa N.K."/>
            <person name="Vargas-Isla R."/>
            <person name="Ushijima S."/>
            <person name="Smith C.A."/>
            <person name="Ahrendt S."/>
            <person name="Andreopoulos W."/>
            <person name="He G."/>
            <person name="Labutti K."/>
            <person name="Lipzen A."/>
            <person name="Ng V."/>
            <person name="Sandor L."/>
            <person name="Barry K."/>
            <person name="Martinez A.T."/>
            <person name="Xiao Y."/>
            <person name="Gibbons J.G."/>
            <person name="Terashima K."/>
            <person name="Hibbett D.S."/>
            <person name="Grigoriev I.V."/>
        </authorList>
    </citation>
    <scope>NUCLEOTIDE SEQUENCE</scope>
    <source>
        <strain evidence="2">TFB9207</strain>
    </source>
</reference>
<evidence type="ECO:0000313" key="2">
    <source>
        <dbReference type="EMBL" id="KAJ3842869.1"/>
    </source>
</evidence>
<dbReference type="PANTHER" id="PTHR47534:SF3">
    <property type="entry name" value="ALCOHOL DEHYDROGENASE-LIKE C-TERMINAL DOMAIN-CONTAINING PROTEIN"/>
    <property type="match status" value="1"/>
</dbReference>
<dbReference type="InterPro" id="IPR036291">
    <property type="entry name" value="NAD(P)-bd_dom_sf"/>
</dbReference>
<protein>
    <submittedName>
        <fullName evidence="2">NAD-P-binding protein</fullName>
    </submittedName>
</protein>
<dbReference type="InterPro" id="IPR002347">
    <property type="entry name" value="SDR_fam"/>
</dbReference>
<evidence type="ECO:0000256" key="1">
    <source>
        <dbReference type="ARBA" id="ARBA00023002"/>
    </source>
</evidence>
<dbReference type="GO" id="GO:0016491">
    <property type="term" value="F:oxidoreductase activity"/>
    <property type="evidence" value="ECO:0007669"/>
    <property type="project" value="UniProtKB-KW"/>
</dbReference>
<dbReference type="AlphaFoldDB" id="A0AA38PH91"/>
<proteinExistence type="predicted"/>
<dbReference type="SUPFAM" id="SSF51735">
    <property type="entry name" value="NAD(P)-binding Rossmann-fold domains"/>
    <property type="match status" value="1"/>
</dbReference>
<name>A0AA38PH91_9AGAR</name>
<dbReference type="Pfam" id="PF00106">
    <property type="entry name" value="adh_short"/>
    <property type="match status" value="1"/>
</dbReference>
<dbReference type="Proteomes" id="UP001163846">
    <property type="component" value="Unassembled WGS sequence"/>
</dbReference>
<dbReference type="PANTHER" id="PTHR47534">
    <property type="entry name" value="YALI0E05731P"/>
    <property type="match status" value="1"/>
</dbReference>
<dbReference type="PRINTS" id="PR00081">
    <property type="entry name" value="GDHRDH"/>
</dbReference>
<dbReference type="EMBL" id="MU805992">
    <property type="protein sequence ID" value="KAJ3842869.1"/>
    <property type="molecule type" value="Genomic_DNA"/>
</dbReference>
<accession>A0AA38PH91</accession>
<evidence type="ECO:0000313" key="3">
    <source>
        <dbReference type="Proteomes" id="UP001163846"/>
    </source>
</evidence>